<evidence type="ECO:0000313" key="1">
    <source>
        <dbReference type="EMBL" id="RHF72332.1"/>
    </source>
</evidence>
<comment type="caution">
    <text evidence="1">The sequence shown here is derived from an EMBL/GenBank/DDBJ whole genome shotgun (WGS) entry which is preliminary data.</text>
</comment>
<sequence length="65" mass="7547">MENLTLKQIIEIECIKKNTKITLLANSIGMSRQLMWHHVHRKNKHILEKIENTLNIPTGTLTSNL</sequence>
<organism evidence="1 2">
    <name type="scientific">Fusobacterium mortiferum</name>
    <dbReference type="NCBI Taxonomy" id="850"/>
    <lineage>
        <taxon>Bacteria</taxon>
        <taxon>Fusobacteriati</taxon>
        <taxon>Fusobacteriota</taxon>
        <taxon>Fusobacteriia</taxon>
        <taxon>Fusobacteriales</taxon>
        <taxon>Fusobacteriaceae</taxon>
        <taxon>Fusobacterium</taxon>
    </lineage>
</organism>
<protein>
    <recommendedName>
        <fullName evidence="3">XRE family transcriptional regulator</fullName>
    </recommendedName>
</protein>
<proteinExistence type="predicted"/>
<gene>
    <name evidence="1" type="ORF">DW663_07045</name>
</gene>
<dbReference type="EMBL" id="QRHL01000009">
    <property type="protein sequence ID" value="RHF72332.1"/>
    <property type="molecule type" value="Genomic_DNA"/>
</dbReference>
<dbReference type="RefSeq" id="WP_118234378.1">
    <property type="nucleotide sequence ID" value="NZ_QRHL01000009.1"/>
</dbReference>
<name>A0A414PVD8_FUSMR</name>
<dbReference type="Proteomes" id="UP000284676">
    <property type="component" value="Unassembled WGS sequence"/>
</dbReference>
<dbReference type="AlphaFoldDB" id="A0A414PVD8"/>
<evidence type="ECO:0008006" key="3">
    <source>
        <dbReference type="Google" id="ProtNLM"/>
    </source>
</evidence>
<reference evidence="1 2" key="1">
    <citation type="submission" date="2018-08" db="EMBL/GenBank/DDBJ databases">
        <title>A genome reference for cultivated species of the human gut microbiota.</title>
        <authorList>
            <person name="Zou Y."/>
            <person name="Xue W."/>
            <person name="Luo G."/>
        </authorList>
    </citation>
    <scope>NUCLEOTIDE SEQUENCE [LARGE SCALE GENOMIC DNA]</scope>
    <source>
        <strain evidence="1 2">AM25-1</strain>
    </source>
</reference>
<evidence type="ECO:0000313" key="2">
    <source>
        <dbReference type="Proteomes" id="UP000284676"/>
    </source>
</evidence>
<accession>A0A414PVD8</accession>